<dbReference type="PANTHER" id="PTHR35596">
    <property type="entry name" value="DUF2263 DOMAIN-CONTAINING PROTEIN"/>
    <property type="match status" value="1"/>
</dbReference>
<gene>
    <name evidence="3" type="ORF">NSCI0253_LOCUS26855</name>
</gene>
<feature type="region of interest" description="Disordered" evidence="1">
    <location>
        <begin position="619"/>
        <end position="657"/>
    </location>
</feature>
<evidence type="ECO:0000313" key="3">
    <source>
        <dbReference type="EMBL" id="CAD8852505.1"/>
    </source>
</evidence>
<dbReference type="InterPro" id="IPR019261">
    <property type="entry name" value="PARG_cat_microbial"/>
</dbReference>
<dbReference type="InterPro" id="IPR043472">
    <property type="entry name" value="Macro_dom-like"/>
</dbReference>
<sequence>MGLNMSMDGDPGEKEHVVPELVAQMELLRPVSHRLLRRFLVRRYGVLGVGDQDLKVRSMSTVSPGDPIGAVIVDSAEPREIRQNLEPTKDTGVSLEIFCWLQRRGVLEGRFPAEVREQFTAATDVDAERRAKYHCYGRGQHVIHAVGPVLEELDQSIRDLTETYAAILSEFCVSMGESDSATPSSRNSGARNHTLDASAAAALAAEVTDQASRAGRAPVGKPSVSRAPNILRFGPVSCDGLVKNKALAPFTGKIFFSALAIALERLPWFLQDRLKNATIEVCIFRAADVEKYENALTEKREVVADAMQLDSSRGRIAQRSDGFEWVRTQNGVMDRFERLAITSTSMRAIFSRSYSLTGGQMVQLNHIGDMIDGTLIRTDGRPISSSGARFETKVTFSNSTAMDLAVKFATEGTATVAVNAASAYQGGGGVLTGGRHALEEAWCVTSTVLKSLQEIIFQQLGTGGGIGAEVPGERRRYLPENGVVVSPMVEVFREGYMQGYAFLPKAVLLKGVVSLAMYNRNPRMKDSPVDAPRDPEEYRVGVRRKFRAMVAGAIELGAEVLVCPPIGCGVFDNNPTLVGSIFGEVLRDPDVDGRIREVVISGNTTFCEAAQKAMGLMPDTSSRGQIIPPIPPVPVRPQPQRNPVQTKRIPSNPSKGF</sequence>
<proteinExistence type="predicted"/>
<dbReference type="Gene3D" id="3.40.220.10">
    <property type="entry name" value="Leucine Aminopeptidase, subunit E, domain 1"/>
    <property type="match status" value="1"/>
</dbReference>
<protein>
    <recommendedName>
        <fullName evidence="2">Microbial-type PARG catalytic domain-containing protein</fullName>
    </recommendedName>
</protein>
<organism evidence="3">
    <name type="scientific">Noctiluca scintillans</name>
    <name type="common">Sea sparkle</name>
    <name type="synonym">Red tide dinoflagellate</name>
    <dbReference type="NCBI Taxonomy" id="2966"/>
    <lineage>
        <taxon>Eukaryota</taxon>
        <taxon>Sar</taxon>
        <taxon>Alveolata</taxon>
        <taxon>Dinophyceae</taxon>
        <taxon>Noctilucales</taxon>
        <taxon>Noctilucaceae</taxon>
        <taxon>Noctiluca</taxon>
    </lineage>
</organism>
<reference evidence="3" key="1">
    <citation type="submission" date="2021-01" db="EMBL/GenBank/DDBJ databases">
        <authorList>
            <person name="Corre E."/>
            <person name="Pelletier E."/>
            <person name="Niang G."/>
            <person name="Scheremetjew M."/>
            <person name="Finn R."/>
            <person name="Kale V."/>
            <person name="Holt S."/>
            <person name="Cochrane G."/>
            <person name="Meng A."/>
            <person name="Brown T."/>
            <person name="Cohen L."/>
        </authorList>
    </citation>
    <scope>NUCLEOTIDE SEQUENCE</scope>
</reference>
<feature type="compositionally biased region" description="Pro residues" evidence="1">
    <location>
        <begin position="628"/>
        <end position="637"/>
    </location>
</feature>
<accession>A0A7S1AG90</accession>
<evidence type="ECO:0000256" key="1">
    <source>
        <dbReference type="SAM" id="MobiDB-lite"/>
    </source>
</evidence>
<name>A0A7S1AG90_NOCSC</name>
<dbReference type="PANTHER" id="PTHR35596:SF1">
    <property type="entry name" value="MICROBIAL-TYPE PARG CATALYTIC DOMAIN-CONTAINING PROTEIN"/>
    <property type="match status" value="1"/>
</dbReference>
<feature type="domain" description="Microbial-type PARG catalytic" evidence="2">
    <location>
        <begin position="346"/>
        <end position="494"/>
    </location>
</feature>
<evidence type="ECO:0000259" key="2">
    <source>
        <dbReference type="Pfam" id="PF10021"/>
    </source>
</evidence>
<feature type="compositionally biased region" description="Polar residues" evidence="1">
    <location>
        <begin position="648"/>
        <end position="657"/>
    </location>
</feature>
<dbReference type="AlphaFoldDB" id="A0A7S1AG90"/>
<dbReference type="EMBL" id="HBFQ01037957">
    <property type="protein sequence ID" value="CAD8852505.1"/>
    <property type="molecule type" value="Transcribed_RNA"/>
</dbReference>
<dbReference type="Pfam" id="PF10021">
    <property type="entry name" value="PARG_cat_microb"/>
    <property type="match status" value="1"/>
</dbReference>